<comment type="cofactor">
    <cofactor evidence="10">
        <name>Zn(2+)</name>
        <dbReference type="ChEBI" id="CHEBI:29105"/>
    </cofactor>
</comment>
<dbReference type="InterPro" id="IPR023586">
    <property type="entry name" value="Ile-tRNA-ligase_type2"/>
</dbReference>
<reference evidence="13 14" key="1">
    <citation type="submission" date="2016-10" db="EMBL/GenBank/DDBJ databases">
        <authorList>
            <person name="Varghese N."/>
            <person name="Submissions S."/>
        </authorList>
    </citation>
    <scope>NUCLEOTIDE SEQUENCE [LARGE SCALE GENOMIC DNA]</scope>
    <source>
        <strain evidence="13 14">DSM 2373</strain>
    </source>
</reference>
<keyword evidence="7 10" id="KW-0648">Protein biosynthesis</keyword>
<dbReference type="PROSITE" id="PS00178">
    <property type="entry name" value="AA_TRNA_LIGASE_I"/>
    <property type="match status" value="1"/>
</dbReference>
<dbReference type="InterPro" id="IPR033709">
    <property type="entry name" value="Anticodon_Ile_ABEc"/>
</dbReference>
<dbReference type="GO" id="GO:0006428">
    <property type="term" value="P:isoleucyl-tRNA aminoacylation"/>
    <property type="evidence" value="ECO:0007669"/>
    <property type="project" value="UniProtKB-UniRule"/>
</dbReference>
<keyword evidence="1 10" id="KW-0963">Cytoplasm</keyword>
<dbReference type="InterPro" id="IPR009008">
    <property type="entry name" value="Val/Leu/Ile-tRNA-synth_edit"/>
</dbReference>
<dbReference type="SUPFAM" id="SSF50677">
    <property type="entry name" value="ValRS/IleRS/LeuRS editing domain"/>
    <property type="match status" value="1"/>
</dbReference>
<dbReference type="RefSeq" id="WP_066957639.1">
    <property type="nucleotide sequence ID" value="NZ_BCNX01000007.1"/>
</dbReference>
<dbReference type="FunFam" id="1.10.730.10:FF:000033">
    <property type="entry name" value="Valine--tRNA ligase"/>
    <property type="match status" value="1"/>
</dbReference>
<dbReference type="PANTHER" id="PTHR42780">
    <property type="entry name" value="SOLEUCYL-TRNA SYNTHETASE"/>
    <property type="match status" value="1"/>
</dbReference>
<dbReference type="NCBIfam" id="TIGR00392">
    <property type="entry name" value="ileS"/>
    <property type="match status" value="1"/>
</dbReference>
<evidence type="ECO:0000256" key="8">
    <source>
        <dbReference type="ARBA" id="ARBA00023146"/>
    </source>
</evidence>
<evidence type="ECO:0000259" key="11">
    <source>
        <dbReference type="Pfam" id="PF00133"/>
    </source>
</evidence>
<dbReference type="GO" id="GO:0005524">
    <property type="term" value="F:ATP binding"/>
    <property type="evidence" value="ECO:0007669"/>
    <property type="project" value="UniProtKB-UniRule"/>
</dbReference>
<dbReference type="GO" id="GO:0002161">
    <property type="term" value="F:aminoacyl-tRNA deacylase activity"/>
    <property type="evidence" value="ECO:0007669"/>
    <property type="project" value="InterPro"/>
</dbReference>
<organism evidence="13 14">
    <name type="scientific">Methanoculleus thermophilus</name>
    <dbReference type="NCBI Taxonomy" id="2200"/>
    <lineage>
        <taxon>Archaea</taxon>
        <taxon>Methanobacteriati</taxon>
        <taxon>Methanobacteriota</taxon>
        <taxon>Stenosarchaea group</taxon>
        <taxon>Methanomicrobia</taxon>
        <taxon>Methanomicrobiales</taxon>
        <taxon>Methanomicrobiaceae</taxon>
        <taxon>Methanoculleus</taxon>
    </lineage>
</organism>
<comment type="domain">
    <text evidence="10">IleRS has two distinct active sites: one for aminoacylation and one for editing. The misactivated valine is translocated from the active site to the editing site, which sterically excludes the correctly activated isoleucine. The single editing site contains two valyl binding pockets, one specific for each substrate (Val-AMP or Val-tRNA(Ile)).</text>
</comment>
<keyword evidence="3 10" id="KW-0479">Metal-binding</keyword>
<dbReference type="Pfam" id="PF00133">
    <property type="entry name" value="tRNA-synt_1"/>
    <property type="match status" value="1"/>
</dbReference>
<evidence type="ECO:0000256" key="3">
    <source>
        <dbReference type="ARBA" id="ARBA00022723"/>
    </source>
</evidence>
<dbReference type="CDD" id="cd07961">
    <property type="entry name" value="Anticodon_Ia_Ile_ABEc"/>
    <property type="match status" value="1"/>
</dbReference>
<keyword evidence="4 10" id="KW-0547">Nucleotide-binding</keyword>
<evidence type="ECO:0000256" key="10">
    <source>
        <dbReference type="HAMAP-Rule" id="MF_02003"/>
    </source>
</evidence>
<feature type="short sequence motif" description="'HIGH' region" evidence="10">
    <location>
        <begin position="47"/>
        <end position="57"/>
    </location>
</feature>
<dbReference type="InterPro" id="IPR002300">
    <property type="entry name" value="aa-tRNA-synth_Ia"/>
</dbReference>
<evidence type="ECO:0000256" key="7">
    <source>
        <dbReference type="ARBA" id="ARBA00022917"/>
    </source>
</evidence>
<gene>
    <name evidence="10" type="primary">ileS</name>
    <name evidence="13" type="ORF">SAMN04488571_10424</name>
</gene>
<dbReference type="FunFam" id="3.40.50.620:FF:000286">
    <property type="entry name" value="Isoleucine--tRNA ligase"/>
    <property type="match status" value="1"/>
</dbReference>
<dbReference type="InterPro" id="IPR013155">
    <property type="entry name" value="M/V/L/I-tRNA-synth_anticd-bd"/>
</dbReference>
<name>A0A1G8Z861_9EURY</name>
<evidence type="ECO:0000256" key="9">
    <source>
        <dbReference type="ARBA" id="ARBA00048359"/>
    </source>
</evidence>
<keyword evidence="5 10" id="KW-0862">Zinc</keyword>
<dbReference type="GO" id="GO:0005737">
    <property type="term" value="C:cytoplasm"/>
    <property type="evidence" value="ECO:0007669"/>
    <property type="project" value="UniProtKB-SubCell"/>
</dbReference>
<dbReference type="Gene3D" id="3.40.50.620">
    <property type="entry name" value="HUPs"/>
    <property type="match status" value="2"/>
</dbReference>
<accession>A0A1G8Z861</accession>
<keyword evidence="8 10" id="KW-0030">Aminoacyl-tRNA synthetase</keyword>
<dbReference type="Proteomes" id="UP000326500">
    <property type="component" value="Unassembled WGS sequence"/>
</dbReference>
<dbReference type="InterPro" id="IPR002301">
    <property type="entry name" value="Ile-tRNA-ligase"/>
</dbReference>
<feature type="domain" description="Aminoacyl-tRNA synthetase class Ia" evidence="11">
    <location>
        <begin position="17"/>
        <end position="624"/>
    </location>
</feature>
<dbReference type="PANTHER" id="PTHR42780:SF1">
    <property type="entry name" value="ISOLEUCINE--TRNA LIGASE, CYTOPLASMIC"/>
    <property type="match status" value="1"/>
</dbReference>
<comment type="catalytic activity">
    <reaction evidence="9 10">
        <text>tRNA(Ile) + L-isoleucine + ATP = L-isoleucyl-tRNA(Ile) + AMP + diphosphate</text>
        <dbReference type="Rhea" id="RHEA:11060"/>
        <dbReference type="Rhea" id="RHEA-COMP:9666"/>
        <dbReference type="Rhea" id="RHEA-COMP:9695"/>
        <dbReference type="ChEBI" id="CHEBI:30616"/>
        <dbReference type="ChEBI" id="CHEBI:33019"/>
        <dbReference type="ChEBI" id="CHEBI:58045"/>
        <dbReference type="ChEBI" id="CHEBI:78442"/>
        <dbReference type="ChEBI" id="CHEBI:78528"/>
        <dbReference type="ChEBI" id="CHEBI:456215"/>
        <dbReference type="EC" id="6.1.1.5"/>
    </reaction>
</comment>
<feature type="binding site" evidence="10">
    <location>
        <position position="595"/>
    </location>
    <ligand>
        <name>ATP</name>
        <dbReference type="ChEBI" id="CHEBI:30616"/>
    </ligand>
</feature>
<comment type="subunit">
    <text evidence="10">Monomer.</text>
</comment>
<dbReference type="SUPFAM" id="SSF47323">
    <property type="entry name" value="Anticodon-binding domain of a subclass of class I aminoacyl-tRNA synthetases"/>
    <property type="match status" value="1"/>
</dbReference>
<evidence type="ECO:0000256" key="1">
    <source>
        <dbReference type="ARBA" id="ARBA00022490"/>
    </source>
</evidence>
<dbReference type="STRING" id="2200.GCA_001571405_01529"/>
<dbReference type="CDD" id="cd00818">
    <property type="entry name" value="IleRS_core"/>
    <property type="match status" value="1"/>
</dbReference>
<keyword evidence="14" id="KW-1185">Reference proteome</keyword>
<evidence type="ECO:0000256" key="4">
    <source>
        <dbReference type="ARBA" id="ARBA00022741"/>
    </source>
</evidence>
<evidence type="ECO:0000256" key="6">
    <source>
        <dbReference type="ARBA" id="ARBA00022840"/>
    </source>
</evidence>
<dbReference type="Pfam" id="PF19302">
    <property type="entry name" value="DUF5915"/>
    <property type="match status" value="1"/>
</dbReference>
<dbReference type="GO" id="GO:0004822">
    <property type="term" value="F:isoleucine-tRNA ligase activity"/>
    <property type="evidence" value="ECO:0007669"/>
    <property type="project" value="UniProtKB-UniRule"/>
</dbReference>
<feature type="domain" description="Methionyl/Valyl/Leucyl/Isoleucyl-tRNA synthetase anticodon-binding" evidence="12">
    <location>
        <begin position="688"/>
        <end position="836"/>
    </location>
</feature>
<dbReference type="SUPFAM" id="SSF52374">
    <property type="entry name" value="Nucleotidylyl transferase"/>
    <property type="match status" value="1"/>
</dbReference>
<evidence type="ECO:0000313" key="13">
    <source>
        <dbReference type="EMBL" id="SDK11262.1"/>
    </source>
</evidence>
<dbReference type="EMBL" id="FNFT01000004">
    <property type="protein sequence ID" value="SDK11262.1"/>
    <property type="molecule type" value="Genomic_DNA"/>
</dbReference>
<dbReference type="EC" id="6.1.1.5" evidence="10"/>
<dbReference type="InterPro" id="IPR014729">
    <property type="entry name" value="Rossmann-like_a/b/a_fold"/>
</dbReference>
<dbReference type="AlphaFoldDB" id="A0A1G8Z861"/>
<dbReference type="GO" id="GO:0008270">
    <property type="term" value="F:zinc ion binding"/>
    <property type="evidence" value="ECO:0007669"/>
    <property type="project" value="UniProtKB-UniRule"/>
</dbReference>
<comment type="similarity">
    <text evidence="10">Belongs to the class-I aminoacyl-tRNA synthetase family. IleS type 2 subfamily.</text>
</comment>
<comment type="function">
    <text evidence="10">Catalyzes the attachment of isoleucine to tRNA(Ile). As IleRS can inadvertently accommodate and process structurally similar amino acids such as valine, to avoid such errors it has two additional distinct tRNA(Ile)-dependent editing activities. One activity is designated as 'pretransfer' editing and involves the hydrolysis of activated Val-AMP. The other activity is designated 'posttransfer' editing and involves deacylation of mischarged Val-tRNA(Ile).</text>
</comment>
<dbReference type="PRINTS" id="PR00984">
    <property type="entry name" value="TRNASYNTHILE"/>
</dbReference>
<sequence length="1060" mass="121887">MKEVTSSYNPRELETEVQDYWKRENIYARVQALRKDGKAFFFVDGPPYTTGHIHLGTAWNKIIKDSILRYHRMQGRNIIERAGYDMHGLPIEVKVEHQLGFTSKKDIEEYGIAEFIEQCRSFALTHMAIMSEQFRRLGIWLDFDNPYQTIDPGYIESAWWAVKRADERGLLERGYRVVNWCPRCETAIADSEVEYWDETDPSIFVKFPIVGRENEYLVIWTTTPWTLPANVAVAVNAEFTYARVRAKKDDKEEILWIAEKLVESVLKMGRYQDYTVLETASGSDLIGMEYASPLAGQVPHQAEIRHRVVEADYVALENTGLVHIAPGHGWDDYLVGIREGLEIFCPVDAGGCFTPAAGTTFEDMYVRDANDFIIEALGDYLLARQTITHRYGHCWRCKTPIIYRATAQWFVKATEIRDQMLEEIAKVKWYPEWAGSARFHDFVKESRDWCISRQRYWGIPIPIWHCEKCDRYTVVGTIKELEELSGAKIADPHRPYVDTVTIPCSCGGVMRRVTDIFDVWFDSAVASWATLGFPQEREAFDRYWPADFITEGQDQTRGWFYSQLGASTVAFGRAPYKSVLMHGFALDAEGRKMSKSLGNVVTPEEVMNQFGVDVLRLYVLWANAPWDDLKFNWEGVKTIHRTLNILWNVYRFPLPYMILDSFQPASREDGRWDDTYVQEKISEMPQEDRWILSRVNTLIRTVADDMREYNLHKVTRALTTFILEDLSRWYVQLVRPRMWLEEDSPEKRYAYETSYYVLRRLTAILAPFVPHITEEIYSNLRLSGDPESVHMLDWPKADDLLIDPDLEADMEIIRSFDDAVATARQAGKRKLRWPIDEAVVVTESNDVKTALEDLNALALNRANARKVRVVTGRWERILWKAEPVMRAIGPEFGKEGPKVKSLIEGADGTALKTAIDREGEAKLDGYTISARHVAFTEALPEGVFAAPMKDATVYVDITLTPELEAEGYAREVIRRIQEMRRQLNLNVNEFIVATVEVGDERVASLLGEEVWKKEIAGEVRAAALTIRHADGEKPKEAFALEKDWDVEGVQMQMGISRAGE</sequence>
<protein>
    <recommendedName>
        <fullName evidence="10">Isoleucine--tRNA ligase</fullName>
        <ecNumber evidence="10">6.1.1.5</ecNumber>
    </recommendedName>
    <alternativeName>
        <fullName evidence="10">Isoleucyl-tRNA synthetase</fullName>
        <shortName evidence="10">IleRS</shortName>
    </alternativeName>
</protein>
<evidence type="ECO:0000256" key="2">
    <source>
        <dbReference type="ARBA" id="ARBA00022598"/>
    </source>
</evidence>
<dbReference type="HAMAP" id="MF_02003">
    <property type="entry name" value="Ile_tRNA_synth_type2"/>
    <property type="match status" value="1"/>
</dbReference>
<dbReference type="InterPro" id="IPR009080">
    <property type="entry name" value="tRNAsynth_Ia_anticodon-bd"/>
</dbReference>
<evidence type="ECO:0000313" key="14">
    <source>
        <dbReference type="Proteomes" id="UP000326500"/>
    </source>
</evidence>
<dbReference type="InterPro" id="IPR001412">
    <property type="entry name" value="aa-tRNA-synth_I_CS"/>
</dbReference>
<comment type="subcellular location">
    <subcellularLocation>
        <location evidence="10">Cytoplasm</location>
    </subcellularLocation>
</comment>
<dbReference type="Pfam" id="PF08264">
    <property type="entry name" value="Anticodon_1"/>
    <property type="match status" value="1"/>
</dbReference>
<evidence type="ECO:0000259" key="12">
    <source>
        <dbReference type="Pfam" id="PF08264"/>
    </source>
</evidence>
<proteinExistence type="inferred from homology"/>
<keyword evidence="2 10" id="KW-0436">Ligase</keyword>
<dbReference type="Gene3D" id="1.10.730.10">
    <property type="entry name" value="Isoleucyl-tRNA Synthetase, Domain 1"/>
    <property type="match status" value="1"/>
</dbReference>
<dbReference type="OrthoDB" id="30823at2157"/>
<keyword evidence="6 10" id="KW-0067">ATP-binding</keyword>
<feature type="short sequence motif" description="'KMSKS' region" evidence="10">
    <location>
        <begin position="592"/>
        <end position="596"/>
    </location>
</feature>
<evidence type="ECO:0000256" key="5">
    <source>
        <dbReference type="ARBA" id="ARBA00022833"/>
    </source>
</evidence>
<dbReference type="GO" id="GO:0000049">
    <property type="term" value="F:tRNA binding"/>
    <property type="evidence" value="ECO:0007669"/>
    <property type="project" value="InterPro"/>
</dbReference>